<evidence type="ECO:0008006" key="3">
    <source>
        <dbReference type="Google" id="ProtNLM"/>
    </source>
</evidence>
<evidence type="ECO:0000313" key="2">
    <source>
        <dbReference type="EMBL" id="GFD20126.1"/>
    </source>
</evidence>
<feature type="non-terminal residue" evidence="2">
    <location>
        <position position="133"/>
    </location>
</feature>
<accession>A0A699UFM8</accession>
<organism evidence="2">
    <name type="scientific">Tanacetum cinerariifolium</name>
    <name type="common">Dalmatian daisy</name>
    <name type="synonym">Chrysanthemum cinerariifolium</name>
    <dbReference type="NCBI Taxonomy" id="118510"/>
    <lineage>
        <taxon>Eukaryota</taxon>
        <taxon>Viridiplantae</taxon>
        <taxon>Streptophyta</taxon>
        <taxon>Embryophyta</taxon>
        <taxon>Tracheophyta</taxon>
        <taxon>Spermatophyta</taxon>
        <taxon>Magnoliopsida</taxon>
        <taxon>eudicotyledons</taxon>
        <taxon>Gunneridae</taxon>
        <taxon>Pentapetalae</taxon>
        <taxon>asterids</taxon>
        <taxon>campanulids</taxon>
        <taxon>Asterales</taxon>
        <taxon>Asteraceae</taxon>
        <taxon>Asteroideae</taxon>
        <taxon>Anthemideae</taxon>
        <taxon>Anthemidinae</taxon>
        <taxon>Tanacetum</taxon>
    </lineage>
</organism>
<sequence length="133" mass="15296">YDLFFFEIEPGQERLINLMKHDISDSSNDPLLEEVDLFLSNNSIPPGIENVADDPEGDIRFQEELLIDDSNLSHESSDSYFEDNPSIPRPSPKPPDVETDAEEEILVVMIDKDKFDDDYQFFMFDKVFSLLSA</sequence>
<dbReference type="EMBL" id="BKCJ011319796">
    <property type="protein sequence ID" value="GFD20126.1"/>
    <property type="molecule type" value="Genomic_DNA"/>
</dbReference>
<evidence type="ECO:0000256" key="1">
    <source>
        <dbReference type="SAM" id="MobiDB-lite"/>
    </source>
</evidence>
<proteinExistence type="predicted"/>
<name>A0A699UFM8_TANCI</name>
<protein>
    <recommendedName>
        <fullName evidence="3">Reverse transcriptase domain-containing protein</fullName>
    </recommendedName>
</protein>
<reference evidence="2" key="1">
    <citation type="journal article" date="2019" name="Sci. Rep.">
        <title>Draft genome of Tanacetum cinerariifolium, the natural source of mosquito coil.</title>
        <authorList>
            <person name="Yamashiro T."/>
            <person name="Shiraishi A."/>
            <person name="Satake H."/>
            <person name="Nakayama K."/>
        </authorList>
    </citation>
    <scope>NUCLEOTIDE SEQUENCE</scope>
</reference>
<feature type="region of interest" description="Disordered" evidence="1">
    <location>
        <begin position="73"/>
        <end position="98"/>
    </location>
</feature>
<dbReference type="AlphaFoldDB" id="A0A699UFM8"/>
<comment type="caution">
    <text evidence="2">The sequence shown here is derived from an EMBL/GenBank/DDBJ whole genome shotgun (WGS) entry which is preliminary data.</text>
</comment>
<gene>
    <name evidence="2" type="ORF">Tci_892095</name>
</gene>
<feature type="non-terminal residue" evidence="2">
    <location>
        <position position="1"/>
    </location>
</feature>